<dbReference type="EMBL" id="UGSO01000001">
    <property type="protein sequence ID" value="SUB16711.1"/>
    <property type="molecule type" value="Genomic_DNA"/>
</dbReference>
<organism evidence="1 2">
    <name type="scientific">Enterobacter agglomerans</name>
    <name type="common">Erwinia herbicola</name>
    <name type="synonym">Pantoea agglomerans</name>
    <dbReference type="NCBI Taxonomy" id="549"/>
    <lineage>
        <taxon>Bacteria</taxon>
        <taxon>Pseudomonadati</taxon>
        <taxon>Pseudomonadota</taxon>
        <taxon>Gammaproteobacteria</taxon>
        <taxon>Enterobacterales</taxon>
        <taxon>Erwiniaceae</taxon>
        <taxon>Pantoea</taxon>
        <taxon>Pantoea agglomerans group</taxon>
    </lineage>
</organism>
<accession>A0A379AFT7</accession>
<evidence type="ECO:0000313" key="1">
    <source>
        <dbReference type="EMBL" id="SUB16711.1"/>
    </source>
</evidence>
<dbReference type="Gene3D" id="3.40.630.10">
    <property type="entry name" value="Zn peptidases"/>
    <property type="match status" value="1"/>
</dbReference>
<protein>
    <submittedName>
        <fullName evidence="1">Uncharacterized protein</fullName>
    </submittedName>
</protein>
<reference evidence="1 2" key="1">
    <citation type="submission" date="2018-06" db="EMBL/GenBank/DDBJ databases">
        <authorList>
            <consortium name="Pathogen Informatics"/>
            <person name="Doyle S."/>
        </authorList>
    </citation>
    <scope>NUCLEOTIDE SEQUENCE [LARGE SCALE GENOMIC DNA]</scope>
    <source>
        <strain evidence="1 2">NCTC9381</strain>
    </source>
</reference>
<keyword evidence="2" id="KW-1185">Reference proteome</keyword>
<proteinExistence type="predicted"/>
<name>A0A379AFT7_ENTAG</name>
<dbReference type="AlphaFoldDB" id="A0A379AFT7"/>
<evidence type="ECO:0000313" key="2">
    <source>
        <dbReference type="Proteomes" id="UP000254640"/>
    </source>
</evidence>
<sequence>MGFTLHPFENPQPGSPPFLIATLIEDPFRPTLLCYGHGDVVFGDDENWRDGLSPWATHG</sequence>
<dbReference type="SUPFAM" id="SSF53187">
    <property type="entry name" value="Zn-dependent exopeptidases"/>
    <property type="match status" value="1"/>
</dbReference>
<gene>
    <name evidence="1" type="ORF">NCTC9381_02627</name>
</gene>
<dbReference type="Proteomes" id="UP000254640">
    <property type="component" value="Unassembled WGS sequence"/>
</dbReference>